<sequence>MHREQDPQRDTLRASVADAYAQLGFFHEGSGISDLVFNGGDGLLAPSFELSQDQDKSSTEDDADVRTILGGADTPDLSPSTSMESSPRKPSTFSKLKAHLTPRKTSRKVSASEETDEGYNSSNSVKKTPPRRPARLRKQSTRTVRSVKSSTTIASSQPPSTPTSKSGSIFHRMRSKDKQPDPADIALSDSDSDWEELARPSVDAVPDPFLTPQPPPRAFSTAKSSRSVSFSTTTSTRRPKESLKLKISPSSFKPEKSISVPTSPYVLVCPRYCRGSESTPYGRQSVFEDPPTPDALMRQYAAGRKFYPMATDAPAAEPEDYFQAHTRSASDSVRSTAPSVAPTAAESESYPTMATFTPLERAQTADAAPVALVPFPAKGTRGRGAYKGPRVSQS</sequence>
<feature type="compositionally biased region" description="Basic residues" evidence="1">
    <location>
        <begin position="128"/>
        <end position="140"/>
    </location>
</feature>
<name>A0A0D7BCH5_9AGAR</name>
<evidence type="ECO:0000256" key="1">
    <source>
        <dbReference type="SAM" id="MobiDB-lite"/>
    </source>
</evidence>
<evidence type="ECO:0000313" key="2">
    <source>
        <dbReference type="EMBL" id="KIY68188.1"/>
    </source>
</evidence>
<organism evidence="2 3">
    <name type="scientific">Cylindrobasidium torrendii FP15055 ss-10</name>
    <dbReference type="NCBI Taxonomy" id="1314674"/>
    <lineage>
        <taxon>Eukaryota</taxon>
        <taxon>Fungi</taxon>
        <taxon>Dikarya</taxon>
        <taxon>Basidiomycota</taxon>
        <taxon>Agaricomycotina</taxon>
        <taxon>Agaricomycetes</taxon>
        <taxon>Agaricomycetidae</taxon>
        <taxon>Agaricales</taxon>
        <taxon>Marasmiineae</taxon>
        <taxon>Physalacriaceae</taxon>
        <taxon>Cylindrobasidium</taxon>
    </lineage>
</organism>
<feature type="compositionally biased region" description="Basic residues" evidence="1">
    <location>
        <begin position="96"/>
        <end position="107"/>
    </location>
</feature>
<feature type="compositionally biased region" description="Polar residues" evidence="1">
    <location>
        <begin position="325"/>
        <end position="338"/>
    </location>
</feature>
<accession>A0A0D7BCH5</accession>
<gene>
    <name evidence="2" type="ORF">CYLTODRAFT_490004</name>
</gene>
<protein>
    <submittedName>
        <fullName evidence="2">Uncharacterized protein</fullName>
    </submittedName>
</protein>
<reference evidence="2 3" key="1">
    <citation type="journal article" date="2015" name="Fungal Genet. Biol.">
        <title>Evolution of novel wood decay mechanisms in Agaricales revealed by the genome sequences of Fistulina hepatica and Cylindrobasidium torrendii.</title>
        <authorList>
            <person name="Floudas D."/>
            <person name="Held B.W."/>
            <person name="Riley R."/>
            <person name="Nagy L.G."/>
            <person name="Koehler G."/>
            <person name="Ransdell A.S."/>
            <person name="Younus H."/>
            <person name="Chow J."/>
            <person name="Chiniquy J."/>
            <person name="Lipzen A."/>
            <person name="Tritt A."/>
            <person name="Sun H."/>
            <person name="Haridas S."/>
            <person name="LaButti K."/>
            <person name="Ohm R.A."/>
            <person name="Kues U."/>
            <person name="Blanchette R.A."/>
            <person name="Grigoriev I.V."/>
            <person name="Minto R.E."/>
            <person name="Hibbett D.S."/>
        </authorList>
    </citation>
    <scope>NUCLEOTIDE SEQUENCE [LARGE SCALE GENOMIC DNA]</scope>
    <source>
        <strain evidence="2 3">FP15055 ss-10</strain>
    </source>
</reference>
<feature type="compositionally biased region" description="Polar residues" evidence="1">
    <location>
        <begin position="77"/>
        <end position="94"/>
    </location>
</feature>
<dbReference type="AlphaFoldDB" id="A0A0D7BCH5"/>
<proteinExistence type="predicted"/>
<evidence type="ECO:0000313" key="3">
    <source>
        <dbReference type="Proteomes" id="UP000054007"/>
    </source>
</evidence>
<feature type="compositionally biased region" description="Low complexity" evidence="1">
    <location>
        <begin position="141"/>
        <end position="168"/>
    </location>
</feature>
<keyword evidence="3" id="KW-1185">Reference proteome</keyword>
<feature type="compositionally biased region" description="Low complexity" evidence="1">
    <location>
        <begin position="220"/>
        <end position="236"/>
    </location>
</feature>
<feature type="region of interest" description="Disordered" evidence="1">
    <location>
        <begin position="375"/>
        <end position="394"/>
    </location>
</feature>
<dbReference type="Proteomes" id="UP000054007">
    <property type="component" value="Unassembled WGS sequence"/>
</dbReference>
<dbReference type="EMBL" id="KN880508">
    <property type="protein sequence ID" value="KIY68188.1"/>
    <property type="molecule type" value="Genomic_DNA"/>
</dbReference>
<feature type="region of interest" description="Disordered" evidence="1">
    <location>
        <begin position="324"/>
        <end position="351"/>
    </location>
</feature>
<feature type="region of interest" description="Disordered" evidence="1">
    <location>
        <begin position="43"/>
        <end position="258"/>
    </location>
</feature>
<dbReference type="OrthoDB" id="3097089at2759"/>